<evidence type="ECO:0000256" key="1">
    <source>
        <dbReference type="SAM" id="Phobius"/>
    </source>
</evidence>
<keyword evidence="1" id="KW-1133">Transmembrane helix</keyword>
<proteinExistence type="predicted"/>
<comment type="caution">
    <text evidence="2">The sequence shown here is derived from an EMBL/GenBank/DDBJ whole genome shotgun (WGS) entry which is preliminary data.</text>
</comment>
<organism evidence="2 3">
    <name type="scientific">Tepidibacillus fermentans</name>
    <dbReference type="NCBI Taxonomy" id="1281767"/>
    <lineage>
        <taxon>Bacteria</taxon>
        <taxon>Bacillati</taxon>
        <taxon>Bacillota</taxon>
        <taxon>Bacilli</taxon>
        <taxon>Bacillales</taxon>
        <taxon>Bacillaceae</taxon>
        <taxon>Tepidibacillus</taxon>
    </lineage>
</organism>
<keyword evidence="1" id="KW-0472">Membrane</keyword>
<keyword evidence="1" id="KW-0812">Transmembrane</keyword>
<accession>A0A4R3KKC6</accession>
<reference evidence="2 3" key="1">
    <citation type="submission" date="2019-03" db="EMBL/GenBank/DDBJ databases">
        <title>Genomic Encyclopedia of Type Strains, Phase IV (KMG-IV): sequencing the most valuable type-strain genomes for metagenomic binning, comparative biology and taxonomic classification.</title>
        <authorList>
            <person name="Goeker M."/>
        </authorList>
    </citation>
    <scope>NUCLEOTIDE SEQUENCE [LARGE SCALE GENOMIC DNA]</scope>
    <source>
        <strain evidence="2 3">DSM 23802</strain>
    </source>
</reference>
<protein>
    <submittedName>
        <fullName evidence="2">Uncharacterized protein DUF4227</fullName>
    </submittedName>
</protein>
<dbReference type="EMBL" id="SMAB01000002">
    <property type="protein sequence ID" value="TCS84077.1"/>
    <property type="molecule type" value="Genomic_DNA"/>
</dbReference>
<dbReference type="RefSeq" id="WP_165894925.1">
    <property type="nucleotide sequence ID" value="NZ_SMAB01000002.1"/>
</dbReference>
<name>A0A4R3KKC6_9BACI</name>
<dbReference type="AlphaFoldDB" id="A0A4R3KKC6"/>
<gene>
    <name evidence="2" type="ORF">EDD72_102118</name>
</gene>
<evidence type="ECO:0000313" key="2">
    <source>
        <dbReference type="EMBL" id="TCS84077.1"/>
    </source>
</evidence>
<sequence>MFVTLKRLIEWFLLVFVFLLFTILMYWVVLIVNTWIEPDQFKEPIGHSIKVDGVIDSSFQSHLQLQNESMIERLKLFYWYGGY</sequence>
<dbReference type="Proteomes" id="UP000295788">
    <property type="component" value="Unassembled WGS sequence"/>
</dbReference>
<dbReference type="Pfam" id="PF14004">
    <property type="entry name" value="DUF4227"/>
    <property type="match status" value="1"/>
</dbReference>
<dbReference type="InterPro" id="IPR025321">
    <property type="entry name" value="DUF4227"/>
</dbReference>
<feature type="transmembrane region" description="Helical" evidence="1">
    <location>
        <begin position="12"/>
        <end position="36"/>
    </location>
</feature>
<keyword evidence="3" id="KW-1185">Reference proteome</keyword>
<evidence type="ECO:0000313" key="3">
    <source>
        <dbReference type="Proteomes" id="UP000295788"/>
    </source>
</evidence>